<keyword evidence="1" id="KW-0812">Transmembrane</keyword>
<dbReference type="RefSeq" id="WP_377368411.1">
    <property type="nucleotide sequence ID" value="NZ_JBHTMN010000014.1"/>
</dbReference>
<gene>
    <name evidence="2" type="ORF">ACFQ45_13125</name>
</gene>
<evidence type="ECO:0000313" key="3">
    <source>
        <dbReference type="Proteomes" id="UP001597059"/>
    </source>
</evidence>
<name>A0ABW4B3D7_9GAMM</name>
<keyword evidence="1" id="KW-0472">Membrane</keyword>
<dbReference type="EMBL" id="JBHTMN010000014">
    <property type="protein sequence ID" value="MFD1384314.1"/>
    <property type="molecule type" value="Genomic_DNA"/>
</dbReference>
<feature type="transmembrane region" description="Helical" evidence="1">
    <location>
        <begin position="16"/>
        <end position="34"/>
    </location>
</feature>
<comment type="caution">
    <text evidence="2">The sequence shown here is derived from an EMBL/GenBank/DDBJ whole genome shotgun (WGS) entry which is preliminary data.</text>
</comment>
<proteinExistence type="predicted"/>
<dbReference type="Proteomes" id="UP001597059">
    <property type="component" value="Unassembled WGS sequence"/>
</dbReference>
<evidence type="ECO:0000313" key="2">
    <source>
        <dbReference type="EMBL" id="MFD1384314.1"/>
    </source>
</evidence>
<protein>
    <submittedName>
        <fullName evidence="2">Uncharacterized protein</fullName>
    </submittedName>
</protein>
<accession>A0ABW4B3D7</accession>
<sequence length="51" mass="5168">MNQTLEKVKSSVDWKTVVSVGVGLAAFGVAVYAVKKSGKTGKKVASVVTGG</sequence>
<organism evidence="2 3">
    <name type="scientific">Rhodanobacter aciditrophus</name>
    <dbReference type="NCBI Taxonomy" id="1623218"/>
    <lineage>
        <taxon>Bacteria</taxon>
        <taxon>Pseudomonadati</taxon>
        <taxon>Pseudomonadota</taxon>
        <taxon>Gammaproteobacteria</taxon>
        <taxon>Lysobacterales</taxon>
        <taxon>Rhodanobacteraceae</taxon>
        <taxon>Rhodanobacter</taxon>
    </lineage>
</organism>
<reference evidence="3" key="1">
    <citation type="journal article" date="2019" name="Int. J. Syst. Evol. Microbiol.">
        <title>The Global Catalogue of Microorganisms (GCM) 10K type strain sequencing project: providing services to taxonomists for standard genome sequencing and annotation.</title>
        <authorList>
            <consortium name="The Broad Institute Genomics Platform"/>
            <consortium name="The Broad Institute Genome Sequencing Center for Infectious Disease"/>
            <person name="Wu L."/>
            <person name="Ma J."/>
        </authorList>
    </citation>
    <scope>NUCLEOTIDE SEQUENCE [LARGE SCALE GENOMIC DNA]</scope>
    <source>
        <strain evidence="3">JCM 30774</strain>
    </source>
</reference>
<keyword evidence="3" id="KW-1185">Reference proteome</keyword>
<evidence type="ECO:0000256" key="1">
    <source>
        <dbReference type="SAM" id="Phobius"/>
    </source>
</evidence>
<keyword evidence="1" id="KW-1133">Transmembrane helix</keyword>